<protein>
    <submittedName>
        <fullName evidence="1">Uncharacterized protein</fullName>
    </submittedName>
</protein>
<accession>A0ACC1LHN0</accession>
<sequence length="217" mass="24091">MTIADIEAVQQTFVDAAVRADKAGFDVIELHGAHGYLLFEFLSPLSNQRTDQYGGSFENRIRFLVEIIRKVRQAWPQQKPLFVRISATDWVEGGWNLDDTVALAKIIYAEGVDLIDCSTGGNDPRQNIPAAPGFQVPFATAVKEQVPGIVTGAVGMITHASQVSDIIGEDKADVVFVARKFLRNPSFVLSTAHELGVYIKWPNQYERGQVKTKYSFF</sequence>
<gene>
    <name evidence="1" type="ORF">H4S07_003435</name>
</gene>
<evidence type="ECO:0000313" key="2">
    <source>
        <dbReference type="Proteomes" id="UP001140096"/>
    </source>
</evidence>
<name>A0ACC1LHN0_9FUNG</name>
<comment type="caution">
    <text evidence="1">The sequence shown here is derived from an EMBL/GenBank/DDBJ whole genome shotgun (WGS) entry which is preliminary data.</text>
</comment>
<evidence type="ECO:0000313" key="1">
    <source>
        <dbReference type="EMBL" id="KAJ2808331.1"/>
    </source>
</evidence>
<reference evidence="1" key="1">
    <citation type="submission" date="2022-07" db="EMBL/GenBank/DDBJ databases">
        <title>Phylogenomic reconstructions and comparative analyses of Kickxellomycotina fungi.</title>
        <authorList>
            <person name="Reynolds N.K."/>
            <person name="Stajich J.E."/>
            <person name="Barry K."/>
            <person name="Grigoriev I.V."/>
            <person name="Crous P."/>
            <person name="Smith M.E."/>
        </authorList>
    </citation>
    <scope>NUCLEOTIDE SEQUENCE</scope>
    <source>
        <strain evidence="1">CBS 102833</strain>
    </source>
</reference>
<keyword evidence="2" id="KW-1185">Reference proteome</keyword>
<organism evidence="1 2">
    <name type="scientific">Coemansia furcata</name>
    <dbReference type="NCBI Taxonomy" id="417177"/>
    <lineage>
        <taxon>Eukaryota</taxon>
        <taxon>Fungi</taxon>
        <taxon>Fungi incertae sedis</taxon>
        <taxon>Zoopagomycota</taxon>
        <taxon>Kickxellomycotina</taxon>
        <taxon>Kickxellomycetes</taxon>
        <taxon>Kickxellales</taxon>
        <taxon>Kickxellaceae</taxon>
        <taxon>Coemansia</taxon>
    </lineage>
</organism>
<dbReference type="EMBL" id="JANBUP010001109">
    <property type="protein sequence ID" value="KAJ2808331.1"/>
    <property type="molecule type" value="Genomic_DNA"/>
</dbReference>
<dbReference type="Proteomes" id="UP001140096">
    <property type="component" value="Unassembled WGS sequence"/>
</dbReference>
<proteinExistence type="predicted"/>